<dbReference type="PANTHER" id="PTHR15486:SF96">
    <property type="entry name" value="LIPID DROPLET-REGULATING VLDL ASSEMBLY FACTOR AUP1"/>
    <property type="match status" value="1"/>
</dbReference>
<feature type="compositionally biased region" description="Low complexity" evidence="9">
    <location>
        <begin position="392"/>
        <end position="413"/>
    </location>
</feature>
<dbReference type="GO" id="GO:0043130">
    <property type="term" value="F:ubiquitin binding"/>
    <property type="evidence" value="ECO:0007669"/>
    <property type="project" value="InterPro"/>
</dbReference>
<organism evidence="12 13">
    <name type="scientific">Ladona fulva</name>
    <name type="common">Scarce chaser dragonfly</name>
    <name type="synonym">Libellula fulva</name>
    <dbReference type="NCBI Taxonomy" id="123851"/>
    <lineage>
        <taxon>Eukaryota</taxon>
        <taxon>Metazoa</taxon>
        <taxon>Ecdysozoa</taxon>
        <taxon>Arthropoda</taxon>
        <taxon>Hexapoda</taxon>
        <taxon>Insecta</taxon>
        <taxon>Pterygota</taxon>
        <taxon>Palaeoptera</taxon>
        <taxon>Odonata</taxon>
        <taxon>Epiprocta</taxon>
        <taxon>Anisoptera</taxon>
        <taxon>Libelluloidea</taxon>
        <taxon>Libellulidae</taxon>
        <taxon>Ladona</taxon>
    </lineage>
</organism>
<keyword evidence="3" id="KW-0551">Lipid droplet</keyword>
<evidence type="ECO:0000256" key="10">
    <source>
        <dbReference type="SAM" id="Phobius"/>
    </source>
</evidence>
<accession>A0A8K0P4W2</accession>
<evidence type="ECO:0000256" key="9">
    <source>
        <dbReference type="SAM" id="MobiDB-lite"/>
    </source>
</evidence>
<dbReference type="PANTHER" id="PTHR15486">
    <property type="entry name" value="ANCIENT UBIQUITOUS PROTEIN"/>
    <property type="match status" value="1"/>
</dbReference>
<sequence>MLTPNVKFPVVNMSRVPINELFDEYRFPSGWGAITLLLYSPLGLILVILRFFMGFHVYLVASILPQLTSLRSFILRVMSFTLGVAVRQENQGNRDKSVKIIVANHLTPFDHLAMHLIEGSVTPNTGGWPTALGEVVGVIDLGAKQGNESLIQNSANHLQKPSSATLFAQPEGASTNGKKGLLKFNPWPFSLGPSLTSVQPVALSVWRPGIADITPSPLASRQWVDLFWFLFVPFTLFTVRYLPCVQKKDDESEEEFAERVQNLIAAALSLSPTKYTVSDKLEHEKRYLIELERASLMASQSPSVTSIQGVNMRNRMRGPVPITAELQRMAHQVKEVLPHVPLDAITRDLARSRSVDVTIANILEGQVAFQAEPIQTAASTSVPLWKPEKPFSSTPGSSPSSSTTSLSSSLDTSAPTFPKTASERMLSFQQRKDRLIENARRRYIEKNGLKIAGYNC</sequence>
<evidence type="ECO:0000256" key="6">
    <source>
        <dbReference type="ARBA" id="ARBA00035634"/>
    </source>
</evidence>
<keyword evidence="4" id="KW-0256">Endoplasmic reticulum</keyword>
<comment type="caution">
    <text evidence="12">The sequence shown here is derived from an EMBL/GenBank/DDBJ whole genome shotgun (WGS) entry which is preliminary data.</text>
</comment>
<evidence type="ECO:0000256" key="7">
    <source>
        <dbReference type="ARBA" id="ARBA00035685"/>
    </source>
</evidence>
<reference evidence="12" key="2">
    <citation type="submission" date="2017-10" db="EMBL/GenBank/DDBJ databases">
        <title>Ladona fulva Genome sequencing and assembly.</title>
        <authorList>
            <person name="Murali S."/>
            <person name="Richards S."/>
            <person name="Bandaranaike D."/>
            <person name="Bellair M."/>
            <person name="Blankenburg K."/>
            <person name="Chao H."/>
            <person name="Dinh H."/>
            <person name="Doddapaneni H."/>
            <person name="Dugan-Rocha S."/>
            <person name="Elkadiri S."/>
            <person name="Gnanaolivu R."/>
            <person name="Hernandez B."/>
            <person name="Skinner E."/>
            <person name="Javaid M."/>
            <person name="Lee S."/>
            <person name="Li M."/>
            <person name="Ming W."/>
            <person name="Munidasa M."/>
            <person name="Muniz J."/>
            <person name="Nguyen L."/>
            <person name="Hughes D."/>
            <person name="Osuji N."/>
            <person name="Pu L.-L."/>
            <person name="Puazo M."/>
            <person name="Qu C."/>
            <person name="Quiroz J."/>
            <person name="Raj R."/>
            <person name="Weissenberger G."/>
            <person name="Xin Y."/>
            <person name="Zou X."/>
            <person name="Han Y."/>
            <person name="Worley K."/>
            <person name="Muzny D."/>
            <person name="Gibbs R."/>
        </authorList>
    </citation>
    <scope>NUCLEOTIDE SEQUENCE</scope>
    <source>
        <strain evidence="12">Sampled in the wild</strain>
    </source>
</reference>
<gene>
    <name evidence="12" type="ORF">J437_LFUL016176</name>
</gene>
<dbReference type="Proteomes" id="UP000792457">
    <property type="component" value="Unassembled WGS sequence"/>
</dbReference>
<dbReference type="EMBL" id="KZ308616">
    <property type="protein sequence ID" value="KAG8232398.1"/>
    <property type="molecule type" value="Genomic_DNA"/>
</dbReference>
<feature type="region of interest" description="Disordered" evidence="9">
    <location>
        <begin position="380"/>
        <end position="424"/>
    </location>
</feature>
<dbReference type="OrthoDB" id="1854593at2759"/>
<dbReference type="PROSITE" id="PS51140">
    <property type="entry name" value="CUE"/>
    <property type="match status" value="1"/>
</dbReference>
<keyword evidence="5 10" id="KW-0472">Membrane</keyword>
<evidence type="ECO:0000313" key="13">
    <source>
        <dbReference type="Proteomes" id="UP000792457"/>
    </source>
</evidence>
<reference evidence="12" key="1">
    <citation type="submission" date="2013-04" db="EMBL/GenBank/DDBJ databases">
        <authorList>
            <person name="Qu J."/>
            <person name="Murali S.C."/>
            <person name="Bandaranaike D."/>
            <person name="Bellair M."/>
            <person name="Blankenburg K."/>
            <person name="Chao H."/>
            <person name="Dinh H."/>
            <person name="Doddapaneni H."/>
            <person name="Downs B."/>
            <person name="Dugan-Rocha S."/>
            <person name="Elkadiri S."/>
            <person name="Gnanaolivu R.D."/>
            <person name="Hernandez B."/>
            <person name="Javaid M."/>
            <person name="Jayaseelan J.C."/>
            <person name="Lee S."/>
            <person name="Li M."/>
            <person name="Ming W."/>
            <person name="Munidasa M."/>
            <person name="Muniz J."/>
            <person name="Nguyen L."/>
            <person name="Ongeri F."/>
            <person name="Osuji N."/>
            <person name="Pu L.-L."/>
            <person name="Puazo M."/>
            <person name="Qu C."/>
            <person name="Quiroz J."/>
            <person name="Raj R."/>
            <person name="Weissenberger G."/>
            <person name="Xin Y."/>
            <person name="Zou X."/>
            <person name="Han Y."/>
            <person name="Richards S."/>
            <person name="Worley K."/>
            <person name="Muzny D."/>
            <person name="Gibbs R."/>
        </authorList>
    </citation>
    <scope>NUCLEOTIDE SEQUENCE</scope>
    <source>
        <strain evidence="12">Sampled in the wild</strain>
    </source>
</reference>
<dbReference type="Gene3D" id="1.10.8.10">
    <property type="entry name" value="DNA helicase RuvA subunit, C-terminal domain"/>
    <property type="match status" value="1"/>
</dbReference>
<keyword evidence="13" id="KW-1185">Reference proteome</keyword>
<proteinExistence type="inferred from homology"/>
<dbReference type="SMART" id="SM00546">
    <property type="entry name" value="CUE"/>
    <property type="match status" value="1"/>
</dbReference>
<dbReference type="InterPro" id="IPR048056">
    <property type="entry name" value="AUP1_CUE"/>
</dbReference>
<evidence type="ECO:0000256" key="5">
    <source>
        <dbReference type="ARBA" id="ARBA00023136"/>
    </source>
</evidence>
<feature type="domain" description="CUE" evidence="11">
    <location>
        <begin position="325"/>
        <end position="367"/>
    </location>
</feature>
<evidence type="ECO:0000313" key="12">
    <source>
        <dbReference type="EMBL" id="KAG8232398.1"/>
    </source>
</evidence>
<comment type="similarity">
    <text evidence="6">Belongs to the AUP1 family.</text>
</comment>
<keyword evidence="10" id="KW-1133">Transmembrane helix</keyword>
<dbReference type="Pfam" id="PF02845">
    <property type="entry name" value="CUE"/>
    <property type="match status" value="1"/>
</dbReference>
<evidence type="ECO:0000256" key="4">
    <source>
        <dbReference type="ARBA" id="ARBA00022824"/>
    </source>
</evidence>
<feature type="transmembrane region" description="Helical" evidence="10">
    <location>
        <begin position="36"/>
        <end position="61"/>
    </location>
</feature>
<dbReference type="InterPro" id="IPR003892">
    <property type="entry name" value="CUE"/>
</dbReference>
<evidence type="ECO:0000256" key="3">
    <source>
        <dbReference type="ARBA" id="ARBA00022677"/>
    </source>
</evidence>
<dbReference type="CDD" id="cd14420">
    <property type="entry name" value="CUE_AUP1"/>
    <property type="match status" value="1"/>
</dbReference>
<dbReference type="AlphaFoldDB" id="A0A8K0P4W2"/>
<keyword evidence="10" id="KW-0812">Transmembrane</keyword>
<evidence type="ECO:0000256" key="1">
    <source>
        <dbReference type="ARBA" id="ARBA00004406"/>
    </source>
</evidence>
<name>A0A8K0P4W2_LADFU</name>
<comment type="subcellular location">
    <subcellularLocation>
        <location evidence="1">Endoplasmic reticulum membrane</location>
        <topology evidence="1">Peripheral membrane protein</topology>
    </subcellularLocation>
    <subcellularLocation>
        <location evidence="2">Lipid droplet</location>
    </subcellularLocation>
</comment>
<dbReference type="GO" id="GO:0036503">
    <property type="term" value="P:ERAD pathway"/>
    <property type="evidence" value="ECO:0007669"/>
    <property type="project" value="InterPro"/>
</dbReference>
<evidence type="ECO:0000256" key="8">
    <source>
        <dbReference type="ARBA" id="ARBA00035713"/>
    </source>
</evidence>
<dbReference type="SUPFAM" id="SSF69593">
    <property type="entry name" value="Glycerol-3-phosphate (1)-acyltransferase"/>
    <property type="match status" value="1"/>
</dbReference>
<dbReference type="GO" id="GO:0005789">
    <property type="term" value="C:endoplasmic reticulum membrane"/>
    <property type="evidence" value="ECO:0007669"/>
    <property type="project" value="UniProtKB-SubCell"/>
</dbReference>
<dbReference type="GO" id="GO:0005811">
    <property type="term" value="C:lipid droplet"/>
    <property type="evidence" value="ECO:0007669"/>
    <property type="project" value="UniProtKB-SubCell"/>
</dbReference>
<protein>
    <recommendedName>
        <fullName evidence="7">Lipid droplet-regulating VLDL assembly factor AUP1</fullName>
    </recommendedName>
    <alternativeName>
        <fullName evidence="8">Ancient ubiquitous protein 1</fullName>
    </alternativeName>
</protein>
<evidence type="ECO:0000256" key="2">
    <source>
        <dbReference type="ARBA" id="ARBA00004502"/>
    </source>
</evidence>
<evidence type="ECO:0000259" key="11">
    <source>
        <dbReference type="PROSITE" id="PS51140"/>
    </source>
</evidence>